<dbReference type="EMBL" id="BGPR01000300">
    <property type="protein sequence ID" value="GBM11454.1"/>
    <property type="molecule type" value="Genomic_DNA"/>
</dbReference>
<dbReference type="AlphaFoldDB" id="A0A4Y2D657"/>
<organism evidence="1 2">
    <name type="scientific">Araneus ventricosus</name>
    <name type="common">Orbweaver spider</name>
    <name type="synonym">Epeira ventricosa</name>
    <dbReference type="NCBI Taxonomy" id="182803"/>
    <lineage>
        <taxon>Eukaryota</taxon>
        <taxon>Metazoa</taxon>
        <taxon>Ecdysozoa</taxon>
        <taxon>Arthropoda</taxon>
        <taxon>Chelicerata</taxon>
        <taxon>Arachnida</taxon>
        <taxon>Araneae</taxon>
        <taxon>Araneomorphae</taxon>
        <taxon>Entelegynae</taxon>
        <taxon>Araneoidea</taxon>
        <taxon>Araneidae</taxon>
        <taxon>Araneus</taxon>
    </lineage>
</organism>
<comment type="caution">
    <text evidence="1">The sequence shown here is derived from an EMBL/GenBank/DDBJ whole genome shotgun (WGS) entry which is preliminary data.</text>
</comment>
<gene>
    <name evidence="1" type="ORF">AVEN_240606_1</name>
</gene>
<dbReference type="Proteomes" id="UP000499080">
    <property type="component" value="Unassembled WGS sequence"/>
</dbReference>
<proteinExistence type="predicted"/>
<sequence length="102" mass="11646">MIDLVPSSPIPILVLSDADMNTCLHPIEQELDITYQERYCYTSLRVQIVVVGMNQPANSFFINDQLVTDIEIGAATLKYYRLYRLSNCSCCMGYSIFVLEPR</sequence>
<accession>A0A4Y2D657</accession>
<reference evidence="1 2" key="1">
    <citation type="journal article" date="2019" name="Sci. Rep.">
        <title>Orb-weaving spider Araneus ventricosus genome elucidates the spidroin gene catalogue.</title>
        <authorList>
            <person name="Kono N."/>
            <person name="Nakamura H."/>
            <person name="Ohtoshi R."/>
            <person name="Moran D.A.P."/>
            <person name="Shinohara A."/>
            <person name="Yoshida Y."/>
            <person name="Fujiwara M."/>
            <person name="Mori M."/>
            <person name="Tomita M."/>
            <person name="Arakawa K."/>
        </authorList>
    </citation>
    <scope>NUCLEOTIDE SEQUENCE [LARGE SCALE GENOMIC DNA]</scope>
</reference>
<protein>
    <submittedName>
        <fullName evidence="1">Uncharacterized protein</fullName>
    </submittedName>
</protein>
<evidence type="ECO:0000313" key="1">
    <source>
        <dbReference type="EMBL" id="GBM11454.1"/>
    </source>
</evidence>
<keyword evidence="2" id="KW-1185">Reference proteome</keyword>
<name>A0A4Y2D657_ARAVE</name>
<evidence type="ECO:0000313" key="2">
    <source>
        <dbReference type="Proteomes" id="UP000499080"/>
    </source>
</evidence>